<dbReference type="Proteomes" id="UP001177140">
    <property type="component" value="Unassembled WGS sequence"/>
</dbReference>
<comment type="caution">
    <text evidence="2">The sequence shown here is derived from an EMBL/GenBank/DDBJ whole genome shotgun (WGS) entry which is preliminary data.</text>
</comment>
<name>A0AA42AZV2_PAPNU</name>
<protein>
    <submittedName>
        <fullName evidence="2">Uncharacterized protein</fullName>
    </submittedName>
</protein>
<dbReference type="EMBL" id="JAJJMA010279664">
    <property type="protein sequence ID" value="MCL7046302.1"/>
    <property type="molecule type" value="Genomic_DNA"/>
</dbReference>
<accession>A0AA42AZV2</accession>
<feature type="non-terminal residue" evidence="2">
    <location>
        <position position="1"/>
    </location>
</feature>
<reference evidence="2" key="1">
    <citation type="submission" date="2022-03" db="EMBL/GenBank/DDBJ databases">
        <title>A functionally conserved STORR gene fusion in Papaver species that diverged 16.8 million years ago.</title>
        <authorList>
            <person name="Catania T."/>
        </authorList>
    </citation>
    <scope>NUCLEOTIDE SEQUENCE</scope>
    <source>
        <strain evidence="2">S-191538</strain>
    </source>
</reference>
<sequence>IALCLVTKFPKLAMTKSNAFDMCGLEMMVRRPFAFKSGAKLTWWQNLIYSLIQVDVNSMCIEPVEPAKCTIADEENPLPANLGCTKLEETSEVSSSSTYGGVIMPYLTR</sequence>
<gene>
    <name evidence="2" type="ORF">MKW94_005250</name>
    <name evidence="1" type="ORF">MKW94_019054</name>
</gene>
<dbReference type="AlphaFoldDB" id="A0AA42AZV2"/>
<evidence type="ECO:0000313" key="3">
    <source>
        <dbReference type="Proteomes" id="UP001177140"/>
    </source>
</evidence>
<dbReference type="EMBL" id="JAJJMA010041621">
    <property type="protein sequence ID" value="MCL7025105.1"/>
    <property type="molecule type" value="Genomic_DNA"/>
</dbReference>
<organism evidence="2 3">
    <name type="scientific">Papaver nudicaule</name>
    <name type="common">Iceland poppy</name>
    <dbReference type="NCBI Taxonomy" id="74823"/>
    <lineage>
        <taxon>Eukaryota</taxon>
        <taxon>Viridiplantae</taxon>
        <taxon>Streptophyta</taxon>
        <taxon>Embryophyta</taxon>
        <taxon>Tracheophyta</taxon>
        <taxon>Spermatophyta</taxon>
        <taxon>Magnoliopsida</taxon>
        <taxon>Ranunculales</taxon>
        <taxon>Papaveraceae</taxon>
        <taxon>Papaveroideae</taxon>
        <taxon>Papaver</taxon>
    </lineage>
</organism>
<feature type="non-terminal residue" evidence="2">
    <location>
        <position position="109"/>
    </location>
</feature>
<evidence type="ECO:0000313" key="1">
    <source>
        <dbReference type="EMBL" id="MCL7025105.1"/>
    </source>
</evidence>
<keyword evidence="3" id="KW-1185">Reference proteome</keyword>
<evidence type="ECO:0000313" key="2">
    <source>
        <dbReference type="EMBL" id="MCL7046302.1"/>
    </source>
</evidence>
<proteinExistence type="predicted"/>